<dbReference type="InterPro" id="IPR029060">
    <property type="entry name" value="PIN-like_dom_sf"/>
</dbReference>
<dbReference type="Gene3D" id="3.40.50.1010">
    <property type="entry name" value="5'-nuclease"/>
    <property type="match status" value="1"/>
</dbReference>
<feature type="binding site" evidence="5">
    <location>
        <position position="5"/>
    </location>
    <ligand>
        <name>Mg(2+)</name>
        <dbReference type="ChEBI" id="CHEBI:18420"/>
    </ligand>
</feature>
<comment type="similarity">
    <text evidence="5">Belongs to the PINc/VapC protein family.</text>
</comment>
<comment type="cofactor">
    <cofactor evidence="5">
        <name>Mg(2+)</name>
        <dbReference type="ChEBI" id="CHEBI:18420"/>
    </cofactor>
</comment>
<name>A0A3B9ILB3_9PROT</name>
<dbReference type="EMBL" id="DMAI01000231">
    <property type="protein sequence ID" value="HAE48652.1"/>
    <property type="molecule type" value="Genomic_DNA"/>
</dbReference>
<dbReference type="CDD" id="cd09874">
    <property type="entry name" value="PIN_MT3492-like"/>
    <property type="match status" value="1"/>
</dbReference>
<evidence type="ECO:0000259" key="6">
    <source>
        <dbReference type="Pfam" id="PF01850"/>
    </source>
</evidence>
<dbReference type="InterPro" id="IPR002716">
    <property type="entry name" value="PIN_dom"/>
</dbReference>
<evidence type="ECO:0000256" key="2">
    <source>
        <dbReference type="ARBA" id="ARBA00022722"/>
    </source>
</evidence>
<keyword evidence="5" id="KW-0800">Toxin</keyword>
<dbReference type="EC" id="3.1.-.-" evidence="5"/>
<dbReference type="Pfam" id="PF01850">
    <property type="entry name" value="PIN"/>
    <property type="match status" value="1"/>
</dbReference>
<feature type="binding site" evidence="5">
    <location>
        <position position="105"/>
    </location>
    <ligand>
        <name>Mg(2+)</name>
        <dbReference type="ChEBI" id="CHEBI:18420"/>
    </ligand>
</feature>
<evidence type="ECO:0000313" key="8">
    <source>
        <dbReference type="Proteomes" id="UP000257706"/>
    </source>
</evidence>
<evidence type="ECO:0000256" key="5">
    <source>
        <dbReference type="HAMAP-Rule" id="MF_00265"/>
    </source>
</evidence>
<evidence type="ECO:0000313" key="7">
    <source>
        <dbReference type="EMBL" id="HAE48652.1"/>
    </source>
</evidence>
<dbReference type="GO" id="GO:0000287">
    <property type="term" value="F:magnesium ion binding"/>
    <property type="evidence" value="ECO:0007669"/>
    <property type="project" value="UniProtKB-UniRule"/>
</dbReference>
<keyword evidence="4 5" id="KW-0378">Hydrolase</keyword>
<dbReference type="Proteomes" id="UP000257706">
    <property type="component" value="Unassembled WGS sequence"/>
</dbReference>
<protein>
    <recommendedName>
        <fullName evidence="5">Ribonuclease VapC</fullName>
        <shortName evidence="5">RNase VapC</shortName>
        <ecNumber evidence="5">3.1.-.-</ecNumber>
    </recommendedName>
    <alternativeName>
        <fullName evidence="5">Toxin VapC</fullName>
    </alternativeName>
</protein>
<dbReference type="AlphaFoldDB" id="A0A3B9ILB3"/>
<feature type="domain" description="PIN" evidence="6">
    <location>
        <begin position="2"/>
        <end position="130"/>
    </location>
</feature>
<keyword evidence="1 5" id="KW-1277">Toxin-antitoxin system</keyword>
<evidence type="ECO:0000256" key="3">
    <source>
        <dbReference type="ARBA" id="ARBA00022723"/>
    </source>
</evidence>
<keyword evidence="3 5" id="KW-0479">Metal-binding</keyword>
<proteinExistence type="inferred from homology"/>
<dbReference type="SUPFAM" id="SSF88723">
    <property type="entry name" value="PIN domain-like"/>
    <property type="match status" value="1"/>
</dbReference>
<comment type="caution">
    <text evidence="7">The sequence shown here is derived from an EMBL/GenBank/DDBJ whole genome shotgun (WGS) entry which is preliminary data.</text>
</comment>
<sequence>MYYLDTSILVSGLTRETATERVILWLENYQFQGLWISRWTITEFASALSLKIRTAQISPSTGEDVESTFATMLDDGISVLQIAAEDFLKAARYARHHALGLRAGDALHLAVASRHDLVMCTLDRRMAAAGRALGMAVISP</sequence>
<gene>
    <name evidence="5" type="primary">vapC</name>
    <name evidence="7" type="ORF">DCK97_14640</name>
</gene>
<dbReference type="GO" id="GO:0016787">
    <property type="term" value="F:hydrolase activity"/>
    <property type="evidence" value="ECO:0007669"/>
    <property type="project" value="UniProtKB-KW"/>
</dbReference>
<dbReference type="GO" id="GO:0090729">
    <property type="term" value="F:toxin activity"/>
    <property type="evidence" value="ECO:0007669"/>
    <property type="project" value="UniProtKB-KW"/>
</dbReference>
<dbReference type="InterPro" id="IPR022907">
    <property type="entry name" value="VapC_family"/>
</dbReference>
<organism evidence="7 8">
    <name type="scientific">Tistrella mobilis</name>
    <dbReference type="NCBI Taxonomy" id="171437"/>
    <lineage>
        <taxon>Bacteria</taxon>
        <taxon>Pseudomonadati</taxon>
        <taxon>Pseudomonadota</taxon>
        <taxon>Alphaproteobacteria</taxon>
        <taxon>Geminicoccales</taxon>
        <taxon>Geminicoccaceae</taxon>
        <taxon>Tistrella</taxon>
    </lineage>
</organism>
<reference evidence="7 8" key="1">
    <citation type="journal article" date="2018" name="Nat. Biotechnol.">
        <title>A standardized bacterial taxonomy based on genome phylogeny substantially revises the tree of life.</title>
        <authorList>
            <person name="Parks D.H."/>
            <person name="Chuvochina M."/>
            <person name="Waite D.W."/>
            <person name="Rinke C."/>
            <person name="Skarshewski A."/>
            <person name="Chaumeil P.A."/>
            <person name="Hugenholtz P."/>
        </authorList>
    </citation>
    <scope>NUCLEOTIDE SEQUENCE [LARGE SCALE GENOMIC DNA]</scope>
    <source>
        <strain evidence="7">UBA8739</strain>
    </source>
</reference>
<keyword evidence="2 5" id="KW-0540">Nuclease</keyword>
<evidence type="ECO:0000256" key="1">
    <source>
        <dbReference type="ARBA" id="ARBA00022649"/>
    </source>
</evidence>
<comment type="function">
    <text evidence="5">Toxic component of a toxin-antitoxin (TA) system. An RNase.</text>
</comment>
<dbReference type="GO" id="GO:0004540">
    <property type="term" value="F:RNA nuclease activity"/>
    <property type="evidence" value="ECO:0007669"/>
    <property type="project" value="InterPro"/>
</dbReference>
<evidence type="ECO:0000256" key="4">
    <source>
        <dbReference type="ARBA" id="ARBA00022801"/>
    </source>
</evidence>
<keyword evidence="5" id="KW-0460">Magnesium</keyword>
<accession>A0A3B9ILB3</accession>
<dbReference type="HAMAP" id="MF_00265">
    <property type="entry name" value="VapC_Nob1"/>
    <property type="match status" value="1"/>
</dbReference>